<keyword evidence="1" id="KW-0175">Coiled coil</keyword>
<dbReference type="InterPro" id="IPR003033">
    <property type="entry name" value="SCP2_sterol-bd_dom"/>
</dbReference>
<dbReference type="EMBL" id="AYXT01000009">
    <property type="protein sequence ID" value="ETF03168.1"/>
    <property type="molecule type" value="Genomic_DNA"/>
</dbReference>
<keyword evidence="4" id="KW-1185">Reference proteome</keyword>
<dbReference type="RefSeq" id="WP_024005011.1">
    <property type="nucleotide sequence ID" value="NZ_KI650979.1"/>
</dbReference>
<dbReference type="Pfam" id="PF02036">
    <property type="entry name" value="SCP2"/>
    <property type="match status" value="1"/>
</dbReference>
<dbReference type="PANTHER" id="PTHR38693:SF1">
    <property type="entry name" value="UBIQUINONE BIOSYNTHESIS ACCESSORY FACTOR UBIJ"/>
    <property type="match status" value="1"/>
</dbReference>
<dbReference type="PATRIC" id="fig|1424334.3.peg.2047"/>
<comment type="caution">
    <text evidence="3">The sequence shown here is derived from an EMBL/GenBank/DDBJ whole genome shotgun (WGS) entry which is preliminary data.</text>
</comment>
<accession>V8QUZ2</accession>
<sequence>MLLSALPDPNFPIVRALNLLLDRELWAKTRITAHAGKTVRIRIGLLDLRFTLLHDGRLERADPAVVADVTLSVPDNRLADLPGALRNRDNPAQLASLLHLEGEAGLAQLVSDLARDLRWDSEHELARFTGGMLSRQIHQLLRSTVATATGVASRLTENLGEYAAEEASLVTGRPALQSWEQELRAATVRLDQLDGRLRALEARHRRGAR</sequence>
<evidence type="ECO:0000256" key="1">
    <source>
        <dbReference type="SAM" id="Coils"/>
    </source>
</evidence>
<proteinExistence type="predicted"/>
<evidence type="ECO:0000259" key="2">
    <source>
        <dbReference type="Pfam" id="PF02036"/>
    </source>
</evidence>
<feature type="domain" description="SCP2" evidence="2">
    <location>
        <begin position="17"/>
        <end position="114"/>
    </location>
</feature>
<dbReference type="OrthoDB" id="8525483at2"/>
<dbReference type="STRING" id="1424334.W822_10205"/>
<dbReference type="Proteomes" id="UP000018733">
    <property type="component" value="Unassembled WGS sequence"/>
</dbReference>
<dbReference type="HOGENOM" id="CLU_100130_0_0_4"/>
<dbReference type="GO" id="GO:0006744">
    <property type="term" value="P:ubiquinone biosynthetic process"/>
    <property type="evidence" value="ECO:0007669"/>
    <property type="project" value="InterPro"/>
</dbReference>
<feature type="coiled-coil region" evidence="1">
    <location>
        <begin position="176"/>
        <end position="203"/>
    </location>
</feature>
<evidence type="ECO:0000313" key="3">
    <source>
        <dbReference type="EMBL" id="ETF03168.1"/>
    </source>
</evidence>
<organism evidence="3 4">
    <name type="scientific">Advenella kashmirensis W13003</name>
    <dbReference type="NCBI Taxonomy" id="1424334"/>
    <lineage>
        <taxon>Bacteria</taxon>
        <taxon>Pseudomonadati</taxon>
        <taxon>Pseudomonadota</taxon>
        <taxon>Betaproteobacteria</taxon>
        <taxon>Burkholderiales</taxon>
        <taxon>Alcaligenaceae</taxon>
    </lineage>
</organism>
<gene>
    <name evidence="3" type="ORF">W822_10205</name>
</gene>
<reference evidence="3 4" key="1">
    <citation type="journal article" date="2014" name="Genome Announc.">
        <title>Draft Genome Sequence of Advenella kashmirensis Strain W13003, a Polycyclic Aromatic Hydrocarbon-Degrading Bacterium.</title>
        <authorList>
            <person name="Wang X."/>
            <person name="Jin D."/>
            <person name="Zhou L."/>
            <person name="Wu L."/>
            <person name="An W."/>
            <person name="Zhao L."/>
        </authorList>
    </citation>
    <scope>NUCLEOTIDE SEQUENCE [LARGE SCALE GENOMIC DNA]</scope>
    <source>
        <strain evidence="3 4">W13003</strain>
    </source>
</reference>
<dbReference type="eggNOG" id="COG3165">
    <property type="taxonomic scope" value="Bacteria"/>
</dbReference>
<dbReference type="InterPro" id="IPR038989">
    <property type="entry name" value="UbiJ"/>
</dbReference>
<evidence type="ECO:0000313" key="4">
    <source>
        <dbReference type="Proteomes" id="UP000018733"/>
    </source>
</evidence>
<dbReference type="PANTHER" id="PTHR38693">
    <property type="entry name" value="UBIQUINONE BIOSYNTHESIS PROTEIN UBIJ"/>
    <property type="match status" value="1"/>
</dbReference>
<dbReference type="AlphaFoldDB" id="V8QUZ2"/>
<protein>
    <recommendedName>
        <fullName evidence="2">SCP2 domain-containing protein</fullName>
    </recommendedName>
</protein>
<name>V8QUZ2_9BURK</name>